<dbReference type="SUPFAM" id="SSF54171">
    <property type="entry name" value="DNA-binding domain"/>
    <property type="match status" value="1"/>
</dbReference>
<evidence type="ECO:0000256" key="8">
    <source>
        <dbReference type="SAM" id="MobiDB-lite"/>
    </source>
</evidence>
<evidence type="ECO:0000256" key="7">
    <source>
        <dbReference type="ARBA" id="ARBA00024343"/>
    </source>
</evidence>
<keyword evidence="4" id="KW-0238">DNA-binding</keyword>
<evidence type="ECO:0000256" key="2">
    <source>
        <dbReference type="ARBA" id="ARBA00022458"/>
    </source>
</evidence>
<comment type="similarity">
    <text evidence="7">Belongs to the AP2/ERF transcription factor family. ERF subfamily.</text>
</comment>
<feature type="compositionally biased region" description="Basic residues" evidence="8">
    <location>
        <begin position="11"/>
        <end position="26"/>
    </location>
</feature>
<dbReference type="SMART" id="SM00380">
    <property type="entry name" value="AP2"/>
    <property type="match status" value="1"/>
</dbReference>
<evidence type="ECO:0000313" key="10">
    <source>
        <dbReference type="EMBL" id="KAK7308858.1"/>
    </source>
</evidence>
<evidence type="ECO:0000256" key="1">
    <source>
        <dbReference type="ARBA" id="ARBA00004123"/>
    </source>
</evidence>
<proteinExistence type="inferred from homology"/>
<dbReference type="GO" id="GO:0009877">
    <property type="term" value="P:nodulation"/>
    <property type="evidence" value="ECO:0007669"/>
    <property type="project" value="UniProtKB-KW"/>
</dbReference>
<feature type="compositionally biased region" description="Low complexity" evidence="8">
    <location>
        <begin position="86"/>
        <end position="95"/>
    </location>
</feature>
<comment type="subcellular location">
    <subcellularLocation>
        <location evidence="1">Nucleus</location>
    </subcellularLocation>
</comment>
<dbReference type="Proteomes" id="UP001359559">
    <property type="component" value="Unassembled WGS sequence"/>
</dbReference>
<dbReference type="Pfam" id="PF00847">
    <property type="entry name" value="AP2"/>
    <property type="match status" value="1"/>
</dbReference>
<organism evidence="10 11">
    <name type="scientific">Clitoria ternatea</name>
    <name type="common">Butterfly pea</name>
    <dbReference type="NCBI Taxonomy" id="43366"/>
    <lineage>
        <taxon>Eukaryota</taxon>
        <taxon>Viridiplantae</taxon>
        <taxon>Streptophyta</taxon>
        <taxon>Embryophyta</taxon>
        <taxon>Tracheophyta</taxon>
        <taxon>Spermatophyta</taxon>
        <taxon>Magnoliopsida</taxon>
        <taxon>eudicotyledons</taxon>
        <taxon>Gunneridae</taxon>
        <taxon>Pentapetalae</taxon>
        <taxon>rosids</taxon>
        <taxon>fabids</taxon>
        <taxon>Fabales</taxon>
        <taxon>Fabaceae</taxon>
        <taxon>Papilionoideae</taxon>
        <taxon>50 kb inversion clade</taxon>
        <taxon>NPAAA clade</taxon>
        <taxon>indigoferoid/millettioid clade</taxon>
        <taxon>Phaseoleae</taxon>
        <taxon>Clitoria</taxon>
    </lineage>
</organism>
<dbReference type="PANTHER" id="PTHR31194">
    <property type="entry name" value="SHN SHINE , DNA BINDING / TRANSCRIPTION FACTOR"/>
    <property type="match status" value="1"/>
</dbReference>
<keyword evidence="3" id="KW-0805">Transcription regulation</keyword>
<dbReference type="InterPro" id="IPR036955">
    <property type="entry name" value="AP2/ERF_dom_sf"/>
</dbReference>
<dbReference type="InterPro" id="IPR001471">
    <property type="entry name" value="AP2/ERF_dom"/>
</dbReference>
<evidence type="ECO:0000259" key="9">
    <source>
        <dbReference type="PROSITE" id="PS51032"/>
    </source>
</evidence>
<keyword evidence="11" id="KW-1185">Reference proteome</keyword>
<dbReference type="GO" id="GO:0003677">
    <property type="term" value="F:DNA binding"/>
    <property type="evidence" value="ECO:0007669"/>
    <property type="project" value="UniProtKB-KW"/>
</dbReference>
<protein>
    <recommendedName>
        <fullName evidence="9">AP2/ERF domain-containing protein</fullName>
    </recommendedName>
</protein>
<reference evidence="10 11" key="1">
    <citation type="submission" date="2024-01" db="EMBL/GenBank/DDBJ databases">
        <title>The genomes of 5 underutilized Papilionoideae crops provide insights into root nodulation and disease resistance.</title>
        <authorList>
            <person name="Yuan L."/>
        </authorList>
    </citation>
    <scope>NUCLEOTIDE SEQUENCE [LARGE SCALE GENOMIC DNA]</scope>
    <source>
        <strain evidence="10">LY-2023</strain>
        <tissue evidence="10">Leaf</tissue>
    </source>
</reference>
<evidence type="ECO:0000256" key="4">
    <source>
        <dbReference type="ARBA" id="ARBA00023125"/>
    </source>
</evidence>
<evidence type="ECO:0000313" key="11">
    <source>
        <dbReference type="Proteomes" id="UP001359559"/>
    </source>
</evidence>
<gene>
    <name evidence="10" type="ORF">RJT34_05143</name>
</gene>
<accession>A0AAN9K1Q7</accession>
<evidence type="ECO:0000256" key="5">
    <source>
        <dbReference type="ARBA" id="ARBA00023163"/>
    </source>
</evidence>
<dbReference type="EMBL" id="JAYKXN010000002">
    <property type="protein sequence ID" value="KAK7308858.1"/>
    <property type="molecule type" value="Genomic_DNA"/>
</dbReference>
<dbReference type="InterPro" id="IPR016177">
    <property type="entry name" value="DNA-bd_dom_sf"/>
</dbReference>
<dbReference type="GO" id="GO:0003700">
    <property type="term" value="F:DNA-binding transcription factor activity"/>
    <property type="evidence" value="ECO:0007669"/>
    <property type="project" value="InterPro"/>
</dbReference>
<evidence type="ECO:0000256" key="3">
    <source>
        <dbReference type="ARBA" id="ARBA00023015"/>
    </source>
</evidence>
<dbReference type="PRINTS" id="PR00367">
    <property type="entry name" value="ETHRSPELEMNT"/>
</dbReference>
<keyword evidence="6" id="KW-0539">Nucleus</keyword>
<feature type="region of interest" description="Disordered" evidence="8">
    <location>
        <begin position="1"/>
        <end position="28"/>
    </location>
</feature>
<feature type="region of interest" description="Disordered" evidence="8">
    <location>
        <begin position="169"/>
        <end position="188"/>
    </location>
</feature>
<evidence type="ECO:0000256" key="6">
    <source>
        <dbReference type="ARBA" id="ARBA00023242"/>
    </source>
</evidence>
<keyword evidence="5" id="KW-0804">Transcription</keyword>
<feature type="compositionally biased region" description="Low complexity" evidence="8">
    <location>
        <begin position="179"/>
        <end position="188"/>
    </location>
</feature>
<comment type="caution">
    <text evidence="10">The sequence shown here is derived from an EMBL/GenBank/DDBJ whole genome shotgun (WGS) entry which is preliminary data.</text>
</comment>
<feature type="region of interest" description="Disordered" evidence="8">
    <location>
        <begin position="77"/>
        <end position="101"/>
    </location>
</feature>
<sequence>MGAAVSDHGIRSRKKKSSSRGHHRFVGVRQRPSGRWVAEIKDSLQKVRLWLGTFDTAEDAARAYDNAARALRGANARTNFDMPDPTSAGAATKRGTGAGNSSFIPDITEPFSFEDVYDPGADSQGLLGALKAKLFDGKQGEFHFPSFANSVCAPVVQSGMVSRSTQNCSEKKELLAEPSNSNSNNNNYSSSTVLSMMNGVSTANNTAPGLVGALASTNACVKSVMIPNHDQESAVASCGVNSHQLCQTSPMTSLTWSNEMAYELPWPTTTTTTQMMSQAPDNNNSLFTSATAATLTWPLSGVIESSAVDLTCTDHGPSSSNKSGQMNMVGMQLPLVGGATESLWSTLGQQLFVQCENNSWFSSNGSWDPLLYVPSELA</sequence>
<dbReference type="InterPro" id="IPR050913">
    <property type="entry name" value="AP2/ERF_ERF"/>
</dbReference>
<keyword evidence="2" id="KW-0536">Nodulation</keyword>
<feature type="domain" description="AP2/ERF" evidence="9">
    <location>
        <begin position="24"/>
        <end position="81"/>
    </location>
</feature>
<dbReference type="PROSITE" id="PS51032">
    <property type="entry name" value="AP2_ERF"/>
    <property type="match status" value="1"/>
</dbReference>
<dbReference type="CDD" id="cd00018">
    <property type="entry name" value="AP2"/>
    <property type="match status" value="1"/>
</dbReference>
<dbReference type="PANTHER" id="PTHR31194:SF189">
    <property type="entry name" value="AP2_ERF DOMAIN-CONTAINING PROTEIN"/>
    <property type="match status" value="1"/>
</dbReference>
<dbReference type="Gene3D" id="3.30.730.10">
    <property type="entry name" value="AP2/ERF domain"/>
    <property type="match status" value="1"/>
</dbReference>
<dbReference type="FunFam" id="3.30.730.10:FF:000005">
    <property type="entry name" value="ethylene-responsive transcription factor RAP2-11"/>
    <property type="match status" value="1"/>
</dbReference>
<name>A0AAN9K1Q7_CLITE</name>
<dbReference type="AlphaFoldDB" id="A0AAN9K1Q7"/>
<dbReference type="GO" id="GO:0005634">
    <property type="term" value="C:nucleus"/>
    <property type="evidence" value="ECO:0007669"/>
    <property type="project" value="UniProtKB-SubCell"/>
</dbReference>